<dbReference type="GO" id="GO:0005615">
    <property type="term" value="C:extracellular space"/>
    <property type="evidence" value="ECO:0007669"/>
    <property type="project" value="TreeGrafter"/>
</dbReference>
<evidence type="ECO:0000313" key="3">
    <source>
        <dbReference type="EMBL" id="TYO65506.1"/>
    </source>
</evidence>
<sequence>MATNNSSEVQDATVSDTSASNPATAGTSRYRVIAPHGIHLGLDFFGVNSIINLTAGGAKYLLLNSQIALASEQAPVGVPDGPSEDDVKIDIYVNSAAKTVSLTKLREMFPNIQGPAGDPGLPGPRGARGEKGDKGSDGHSIYLKGVVWSVDLLPAGASQGDVYLVQTTSHWWAWLDSSWVDLGSFRGEQGPQGLRGPEGERGEKGERGPLGAVDPADMLTIANNVLSAQAYADSAHTSETNAASFKNGAASSATAAATSATNASDSAAASAGSASASAMSASAASLSETNAAVSASNAATSEVNAAASAAAAASSKGDVETALAEMTTLAADASTSASNAHTSETNAAASKSAAAASASAAATSETNASASATAAAGSASSASDSAASALGSKNAASTSASNAATSESNAAASAAAAAASAGAMTPASALPLVDGAADVGTSAKYAREDHRHGTDTTRAPVASPSFTGNVSIEAGSYLSFGATPGTSGYGIRDNAGVIETKSSGAAWSPVATTAYVSSAVANIVNSAPSTLDTLNELASALGNDANFSTTVSAALGNRLRVDTNAQGLDATQQSNGRTNLGLGNAATQNVGTTAGTVAAGNDSRFTAGAFTTLTVGGNAVWHTGNFAPGNYMPLGGGTMTGVMYGATLNLAMVAGDGSSLGSFVCRAAGTGDGGLAGLTFYNNAYAIKLGIRSDGYFGLGGWSRAAWSWYSASDGSMVAAGNISAYSDPDLKDDVSVISDALDIISKLDGVRFTWNHKTKLIGRPGERDVGVLADQVEAVLPELVGLSIPDDDNDGKQWRVVAYDKLVPVLIEGIKAQQAKIDGLLSWARSNGFDG</sequence>
<dbReference type="InterPro" id="IPR050149">
    <property type="entry name" value="Collagen_superfamily"/>
</dbReference>
<dbReference type="AlphaFoldDB" id="A0A5S4YM70"/>
<dbReference type="Pfam" id="PF13884">
    <property type="entry name" value="Peptidase_S74"/>
    <property type="match status" value="1"/>
</dbReference>
<dbReference type="PANTHER" id="PTHR24023">
    <property type="entry name" value="COLLAGEN ALPHA"/>
    <property type="match status" value="1"/>
</dbReference>
<dbReference type="GO" id="GO:0030198">
    <property type="term" value="P:extracellular matrix organization"/>
    <property type="evidence" value="ECO:0007669"/>
    <property type="project" value="TreeGrafter"/>
</dbReference>
<feature type="compositionally biased region" description="Basic and acidic residues" evidence="1">
    <location>
        <begin position="127"/>
        <end position="136"/>
    </location>
</feature>
<feature type="compositionally biased region" description="Basic and acidic residues" evidence="1">
    <location>
        <begin position="445"/>
        <end position="455"/>
    </location>
</feature>
<proteinExistence type="predicted"/>
<feature type="region of interest" description="Disordered" evidence="1">
    <location>
        <begin position="186"/>
        <end position="214"/>
    </location>
</feature>
<name>A0A5S4YM70_9BRAD</name>
<feature type="compositionally biased region" description="Basic and acidic residues" evidence="1">
    <location>
        <begin position="197"/>
        <end position="207"/>
    </location>
</feature>
<feature type="region of interest" description="Disordered" evidence="1">
    <location>
        <begin position="111"/>
        <end position="136"/>
    </location>
</feature>
<feature type="compositionally biased region" description="Low complexity" evidence="1">
    <location>
        <begin position="186"/>
        <end position="195"/>
    </location>
</feature>
<keyword evidence="4" id="KW-1185">Reference proteome</keyword>
<accession>A0A5S4YM70</accession>
<feature type="region of interest" description="Disordered" evidence="1">
    <location>
        <begin position="445"/>
        <end position="464"/>
    </location>
</feature>
<feature type="region of interest" description="Disordered" evidence="1">
    <location>
        <begin position="1"/>
        <end position="24"/>
    </location>
</feature>
<organism evidence="3 4">
    <name type="scientific">Bradyrhizobium hipponense</name>
    <dbReference type="NCBI Taxonomy" id="2605638"/>
    <lineage>
        <taxon>Bacteria</taxon>
        <taxon>Pseudomonadati</taxon>
        <taxon>Pseudomonadota</taxon>
        <taxon>Alphaproteobacteria</taxon>
        <taxon>Hyphomicrobiales</taxon>
        <taxon>Nitrobacteraceae</taxon>
        <taxon>Bradyrhizobium</taxon>
    </lineage>
</organism>
<dbReference type="Proteomes" id="UP000324797">
    <property type="component" value="Unassembled WGS sequence"/>
</dbReference>
<feature type="domain" description="Peptidase S74" evidence="2">
    <location>
        <begin position="727"/>
        <end position="829"/>
    </location>
</feature>
<dbReference type="InterPro" id="IPR030392">
    <property type="entry name" value="S74_ICA"/>
</dbReference>
<gene>
    <name evidence="3" type="ORF">FXV83_16365</name>
</gene>
<dbReference type="GO" id="GO:0031012">
    <property type="term" value="C:extracellular matrix"/>
    <property type="evidence" value="ECO:0007669"/>
    <property type="project" value="TreeGrafter"/>
</dbReference>
<dbReference type="PANTHER" id="PTHR24023:SF1091">
    <property type="entry name" value="COLLAGEN ALPHA-3(IV) CHAIN-LIKE ISOFORM X1"/>
    <property type="match status" value="1"/>
</dbReference>
<dbReference type="EMBL" id="VSTH01000051">
    <property type="protein sequence ID" value="TYO65506.1"/>
    <property type="molecule type" value="Genomic_DNA"/>
</dbReference>
<dbReference type="RefSeq" id="WP_148740440.1">
    <property type="nucleotide sequence ID" value="NZ_VSTH01000051.1"/>
</dbReference>
<evidence type="ECO:0000313" key="4">
    <source>
        <dbReference type="Proteomes" id="UP000324797"/>
    </source>
</evidence>
<dbReference type="Gene3D" id="1.20.5.320">
    <property type="entry name" value="6-Phosphogluconate Dehydrogenase, domain 3"/>
    <property type="match status" value="2"/>
</dbReference>
<comment type="caution">
    <text evidence="3">The sequence shown here is derived from an EMBL/GenBank/DDBJ whole genome shotgun (WGS) entry which is preliminary data.</text>
</comment>
<dbReference type="GO" id="GO:0030020">
    <property type="term" value="F:extracellular matrix structural constituent conferring tensile strength"/>
    <property type="evidence" value="ECO:0007669"/>
    <property type="project" value="TreeGrafter"/>
</dbReference>
<dbReference type="PROSITE" id="PS51688">
    <property type="entry name" value="ICA"/>
    <property type="match status" value="1"/>
</dbReference>
<evidence type="ECO:0000259" key="2">
    <source>
        <dbReference type="PROSITE" id="PS51688"/>
    </source>
</evidence>
<evidence type="ECO:0000256" key="1">
    <source>
        <dbReference type="SAM" id="MobiDB-lite"/>
    </source>
</evidence>
<reference evidence="3 4" key="1">
    <citation type="submission" date="2019-08" db="EMBL/GenBank/DDBJ databases">
        <title>Bradyrhizobium hipponensis sp. nov., a rhizobium isolated from a Lupinus angustifolius root nodule in Tunisia.</title>
        <authorList>
            <person name="Off K."/>
            <person name="Rejili M."/>
            <person name="Mars M."/>
            <person name="Brachmann A."/>
            <person name="Marin M."/>
        </authorList>
    </citation>
    <scope>NUCLEOTIDE SEQUENCE [LARGE SCALE GENOMIC DNA]</scope>
    <source>
        <strain evidence="4">aSej3</strain>
    </source>
</reference>
<protein>
    <recommendedName>
        <fullName evidence="2">Peptidase S74 domain-containing protein</fullName>
    </recommendedName>
</protein>